<reference evidence="1" key="1">
    <citation type="submission" date="2022-08" db="EMBL/GenBank/DDBJ databases">
        <title>Genome Sequence of Pycnoporus sanguineus.</title>
        <authorList>
            <person name="Buettner E."/>
        </authorList>
    </citation>
    <scope>NUCLEOTIDE SEQUENCE</scope>
    <source>
        <strain evidence="1">CG-C14</strain>
    </source>
</reference>
<dbReference type="Proteomes" id="UP001144978">
    <property type="component" value="Unassembled WGS sequence"/>
</dbReference>
<sequence>MSEQAAVGKLVATQAEQSRGVLLKLVITALALGIAPLSSYYLSRDYLWDGNTIYAAFTAVFSANVVLVLYIIEAAREESRLRASEKQQQPENKKDR</sequence>
<gene>
    <name evidence="1" type="ORF">NUW54_g2168</name>
</gene>
<protein>
    <submittedName>
        <fullName evidence="1">Uncharacterized protein</fullName>
    </submittedName>
</protein>
<name>A0ACC1Q772_9APHY</name>
<evidence type="ECO:0000313" key="1">
    <source>
        <dbReference type="EMBL" id="KAJ3011448.1"/>
    </source>
</evidence>
<keyword evidence="2" id="KW-1185">Reference proteome</keyword>
<evidence type="ECO:0000313" key="2">
    <source>
        <dbReference type="Proteomes" id="UP001144978"/>
    </source>
</evidence>
<dbReference type="EMBL" id="JANSHE010000394">
    <property type="protein sequence ID" value="KAJ3011448.1"/>
    <property type="molecule type" value="Genomic_DNA"/>
</dbReference>
<organism evidence="1 2">
    <name type="scientific">Trametes sanguinea</name>
    <dbReference type="NCBI Taxonomy" id="158606"/>
    <lineage>
        <taxon>Eukaryota</taxon>
        <taxon>Fungi</taxon>
        <taxon>Dikarya</taxon>
        <taxon>Basidiomycota</taxon>
        <taxon>Agaricomycotina</taxon>
        <taxon>Agaricomycetes</taxon>
        <taxon>Polyporales</taxon>
        <taxon>Polyporaceae</taxon>
        <taxon>Trametes</taxon>
    </lineage>
</organism>
<comment type="caution">
    <text evidence="1">The sequence shown here is derived from an EMBL/GenBank/DDBJ whole genome shotgun (WGS) entry which is preliminary data.</text>
</comment>
<proteinExistence type="predicted"/>
<accession>A0ACC1Q772</accession>